<organism evidence="2 3">
    <name type="scientific">Agaricicola taiwanensis</name>
    <dbReference type="NCBI Taxonomy" id="591372"/>
    <lineage>
        <taxon>Bacteria</taxon>
        <taxon>Pseudomonadati</taxon>
        <taxon>Pseudomonadota</taxon>
        <taxon>Alphaproteobacteria</taxon>
        <taxon>Rhodobacterales</taxon>
        <taxon>Paracoccaceae</taxon>
        <taxon>Agaricicola</taxon>
    </lineage>
</organism>
<proteinExistence type="predicted"/>
<evidence type="ECO:0000313" key="3">
    <source>
        <dbReference type="Proteomes" id="UP000602745"/>
    </source>
</evidence>
<protein>
    <submittedName>
        <fullName evidence="2">5'-methylthioadenosine/S-adenosylhomocysteine nucleosidase</fullName>
    </submittedName>
</protein>
<name>A0A8J2YGU0_9RHOB</name>
<sequence length="232" mass="24665">MEYRRHITRFGPLTALCVMATELEYGDHLARRITPLITGIGPVEAAVATTAALASLHQQDALPDAIISLGSAGSRNLEHAAVYQIAQVSYRDMDASALGVEKGRVPFLDLPAVVPLPAHVPGIPAASLSTGGAVISGAAYDLIEADMVDMETYAVLRAAQRYSLPLIGLRGVSDGRSELTGAHDWREYLHVVDERLAEALDLLTIHAERHGASAVINPHQGPARTDGLTRPA</sequence>
<dbReference type="InterPro" id="IPR010050">
    <property type="entry name" value="MTA_SAH_nuc_hyp"/>
</dbReference>
<dbReference type="Gene3D" id="3.40.50.1580">
    <property type="entry name" value="Nucleoside phosphorylase domain"/>
    <property type="match status" value="1"/>
</dbReference>
<evidence type="ECO:0000313" key="2">
    <source>
        <dbReference type="EMBL" id="GGE38064.1"/>
    </source>
</evidence>
<reference evidence="2" key="1">
    <citation type="journal article" date="2014" name="Int. J. Syst. Evol. Microbiol.">
        <title>Complete genome sequence of Corynebacterium casei LMG S-19264T (=DSM 44701T), isolated from a smear-ripened cheese.</title>
        <authorList>
            <consortium name="US DOE Joint Genome Institute (JGI-PGF)"/>
            <person name="Walter F."/>
            <person name="Albersmeier A."/>
            <person name="Kalinowski J."/>
            <person name="Ruckert C."/>
        </authorList>
    </citation>
    <scope>NUCLEOTIDE SEQUENCE</scope>
    <source>
        <strain evidence="2">CCM 7684</strain>
    </source>
</reference>
<dbReference type="Proteomes" id="UP000602745">
    <property type="component" value="Unassembled WGS sequence"/>
</dbReference>
<dbReference type="InterPro" id="IPR000845">
    <property type="entry name" value="Nucleoside_phosphorylase_d"/>
</dbReference>
<dbReference type="NCBIfam" id="TIGR01705">
    <property type="entry name" value="MTA_SAH-nuc-hyp"/>
    <property type="match status" value="1"/>
</dbReference>
<dbReference type="SUPFAM" id="SSF53167">
    <property type="entry name" value="Purine and uridine phosphorylases"/>
    <property type="match status" value="1"/>
</dbReference>
<evidence type="ECO:0000259" key="1">
    <source>
        <dbReference type="Pfam" id="PF01048"/>
    </source>
</evidence>
<dbReference type="InterPro" id="IPR035994">
    <property type="entry name" value="Nucleoside_phosphorylase_sf"/>
</dbReference>
<gene>
    <name evidence="2" type="ORF">GCM10007276_14370</name>
</gene>
<comment type="caution">
    <text evidence="2">The sequence shown here is derived from an EMBL/GenBank/DDBJ whole genome shotgun (WGS) entry which is preliminary data.</text>
</comment>
<dbReference type="GO" id="GO:0003824">
    <property type="term" value="F:catalytic activity"/>
    <property type="evidence" value="ECO:0007669"/>
    <property type="project" value="InterPro"/>
</dbReference>
<dbReference type="RefSeq" id="WP_188408976.1">
    <property type="nucleotide sequence ID" value="NZ_BMCP01000001.1"/>
</dbReference>
<keyword evidence="3" id="KW-1185">Reference proteome</keyword>
<dbReference type="GO" id="GO:0009116">
    <property type="term" value="P:nucleoside metabolic process"/>
    <property type="evidence" value="ECO:0007669"/>
    <property type="project" value="InterPro"/>
</dbReference>
<accession>A0A8J2YGU0</accession>
<reference evidence="2" key="2">
    <citation type="submission" date="2020-09" db="EMBL/GenBank/DDBJ databases">
        <authorList>
            <person name="Sun Q."/>
            <person name="Sedlacek I."/>
        </authorList>
    </citation>
    <scope>NUCLEOTIDE SEQUENCE</scope>
    <source>
        <strain evidence="2">CCM 7684</strain>
    </source>
</reference>
<dbReference type="EMBL" id="BMCP01000001">
    <property type="protein sequence ID" value="GGE38064.1"/>
    <property type="molecule type" value="Genomic_DNA"/>
</dbReference>
<dbReference type="AlphaFoldDB" id="A0A8J2YGU0"/>
<dbReference type="Pfam" id="PF01048">
    <property type="entry name" value="PNP_UDP_1"/>
    <property type="match status" value="1"/>
</dbReference>
<feature type="domain" description="Nucleoside phosphorylase" evidence="1">
    <location>
        <begin position="140"/>
        <end position="183"/>
    </location>
</feature>